<dbReference type="Proteomes" id="UP000807306">
    <property type="component" value="Unassembled WGS sequence"/>
</dbReference>
<reference evidence="2" key="1">
    <citation type="submission" date="2020-11" db="EMBL/GenBank/DDBJ databases">
        <authorList>
            <consortium name="DOE Joint Genome Institute"/>
            <person name="Ahrendt S."/>
            <person name="Riley R."/>
            <person name="Andreopoulos W."/>
            <person name="Labutti K."/>
            <person name="Pangilinan J."/>
            <person name="Ruiz-Duenas F.J."/>
            <person name="Barrasa J.M."/>
            <person name="Sanchez-Garcia M."/>
            <person name="Camarero S."/>
            <person name="Miyauchi S."/>
            <person name="Serrano A."/>
            <person name="Linde D."/>
            <person name="Babiker R."/>
            <person name="Drula E."/>
            <person name="Ayuso-Fernandez I."/>
            <person name="Pacheco R."/>
            <person name="Padilla G."/>
            <person name="Ferreira P."/>
            <person name="Barriuso J."/>
            <person name="Kellner H."/>
            <person name="Castanera R."/>
            <person name="Alfaro M."/>
            <person name="Ramirez L."/>
            <person name="Pisabarro A.G."/>
            <person name="Kuo A."/>
            <person name="Tritt A."/>
            <person name="Lipzen A."/>
            <person name="He G."/>
            <person name="Yan M."/>
            <person name="Ng V."/>
            <person name="Cullen D."/>
            <person name="Martin F."/>
            <person name="Rosso M.-N."/>
            <person name="Henrissat B."/>
            <person name="Hibbett D."/>
            <person name="Martinez A.T."/>
            <person name="Grigoriev I.V."/>
        </authorList>
    </citation>
    <scope>NUCLEOTIDE SEQUENCE</scope>
    <source>
        <strain evidence="2">CBS 506.95</strain>
    </source>
</reference>
<keyword evidence="1" id="KW-1133">Transmembrane helix</keyword>
<gene>
    <name evidence="2" type="ORF">CPB83DRAFT_945562</name>
</gene>
<evidence type="ECO:0000313" key="3">
    <source>
        <dbReference type="Proteomes" id="UP000807306"/>
    </source>
</evidence>
<dbReference type="AlphaFoldDB" id="A0A9P6EP82"/>
<keyword evidence="3" id="KW-1185">Reference proteome</keyword>
<dbReference type="EMBL" id="MU157830">
    <property type="protein sequence ID" value="KAF9532746.1"/>
    <property type="molecule type" value="Genomic_DNA"/>
</dbReference>
<accession>A0A9P6EP82</accession>
<evidence type="ECO:0000313" key="2">
    <source>
        <dbReference type="EMBL" id="KAF9532746.1"/>
    </source>
</evidence>
<organism evidence="2 3">
    <name type="scientific">Crepidotus variabilis</name>
    <dbReference type="NCBI Taxonomy" id="179855"/>
    <lineage>
        <taxon>Eukaryota</taxon>
        <taxon>Fungi</taxon>
        <taxon>Dikarya</taxon>
        <taxon>Basidiomycota</taxon>
        <taxon>Agaricomycotina</taxon>
        <taxon>Agaricomycetes</taxon>
        <taxon>Agaricomycetidae</taxon>
        <taxon>Agaricales</taxon>
        <taxon>Agaricineae</taxon>
        <taxon>Crepidotaceae</taxon>
        <taxon>Crepidotus</taxon>
    </lineage>
</organism>
<comment type="caution">
    <text evidence="2">The sequence shown here is derived from an EMBL/GenBank/DDBJ whole genome shotgun (WGS) entry which is preliminary data.</text>
</comment>
<evidence type="ECO:0000256" key="1">
    <source>
        <dbReference type="SAM" id="Phobius"/>
    </source>
</evidence>
<keyword evidence="1" id="KW-0472">Membrane</keyword>
<sequence>MCTRTRFDPYITTSASLELFFCLVTYLAIRNMESTSFDSWRTQMISTLENAGMTNASLLSNVELSQLAQYIQAQVNQEGDHESAESSNLSSTDEDTAFIDDQKPTTNTLQLRSINEGSVITETDNSFTNAKFGRNVQIDRKVFNNIGRTDGTLYVIEDDNAFQNAEFNDDSTVTSNSYNGCINFNPDPSTYMDPHFESWGMESWTGSDTYVMSSMTVTIETVEVKDVLKKWIKSLRLSLKKNSKK</sequence>
<feature type="transmembrane region" description="Helical" evidence="1">
    <location>
        <begin position="7"/>
        <end position="29"/>
    </location>
</feature>
<keyword evidence="1" id="KW-0812">Transmembrane</keyword>
<name>A0A9P6EP82_9AGAR</name>
<proteinExistence type="predicted"/>
<protein>
    <submittedName>
        <fullName evidence="2">Uncharacterized protein</fullName>
    </submittedName>
</protein>